<reference evidence="1" key="1">
    <citation type="submission" date="2018-11" db="EMBL/GenBank/DDBJ databases">
        <authorList>
            <consortium name="Pathogen Informatics"/>
        </authorList>
    </citation>
    <scope>NUCLEOTIDE SEQUENCE</scope>
</reference>
<dbReference type="OrthoDB" id="6234865at2759"/>
<sequence length="79" mass="9190">MNPTAYAVIPQLRDIRQLRRALTLLWFQVASCDSNAALALRQCLSGREHMLCHLHEIDTFSLEVLYNFIRSILFAIIMR</sequence>
<gene>
    <name evidence="1" type="ORF">PXEA_LOCUS23645</name>
</gene>
<dbReference type="AlphaFoldDB" id="A0A448X7R6"/>
<dbReference type="Proteomes" id="UP000784294">
    <property type="component" value="Unassembled WGS sequence"/>
</dbReference>
<name>A0A448X7R6_9PLAT</name>
<keyword evidence="2" id="KW-1185">Reference proteome</keyword>
<comment type="caution">
    <text evidence="1">The sequence shown here is derived from an EMBL/GenBank/DDBJ whole genome shotgun (WGS) entry which is preliminary data.</text>
</comment>
<protein>
    <submittedName>
        <fullName evidence="1">Uncharacterized protein</fullName>
    </submittedName>
</protein>
<accession>A0A448X7R6</accession>
<organism evidence="1 2">
    <name type="scientific">Protopolystoma xenopodis</name>
    <dbReference type="NCBI Taxonomy" id="117903"/>
    <lineage>
        <taxon>Eukaryota</taxon>
        <taxon>Metazoa</taxon>
        <taxon>Spiralia</taxon>
        <taxon>Lophotrochozoa</taxon>
        <taxon>Platyhelminthes</taxon>
        <taxon>Monogenea</taxon>
        <taxon>Polyopisthocotylea</taxon>
        <taxon>Polystomatidea</taxon>
        <taxon>Polystomatidae</taxon>
        <taxon>Protopolystoma</taxon>
    </lineage>
</organism>
<dbReference type="EMBL" id="CAAALY010110372">
    <property type="protein sequence ID" value="VEL30205.1"/>
    <property type="molecule type" value="Genomic_DNA"/>
</dbReference>
<proteinExistence type="predicted"/>
<evidence type="ECO:0000313" key="1">
    <source>
        <dbReference type="EMBL" id="VEL30205.1"/>
    </source>
</evidence>
<evidence type="ECO:0000313" key="2">
    <source>
        <dbReference type="Proteomes" id="UP000784294"/>
    </source>
</evidence>